<evidence type="ECO:0000313" key="2">
    <source>
        <dbReference type="EMBL" id="PWW82466.1"/>
    </source>
</evidence>
<reference evidence="3" key="1">
    <citation type="submission" date="2017-10" db="EMBL/GenBank/DDBJ databases">
        <authorList>
            <person name="Gaisin V.A."/>
            <person name="Rysina M.S."/>
            <person name="Grouzdev D.S."/>
        </authorList>
    </citation>
    <scope>NUCLEOTIDE SEQUENCE [LARGE SCALE GENOMIC DNA]</scope>
    <source>
        <strain evidence="3">V1</strain>
    </source>
</reference>
<evidence type="ECO:0000313" key="3">
    <source>
        <dbReference type="Proteomes" id="UP000246278"/>
    </source>
</evidence>
<name>A0A317TA67_9CHLB</name>
<organism evidence="2 3">
    <name type="scientific">Prosthecochloris marina</name>
    <dbReference type="NCBI Taxonomy" id="2017681"/>
    <lineage>
        <taxon>Bacteria</taxon>
        <taxon>Pseudomonadati</taxon>
        <taxon>Chlorobiota</taxon>
        <taxon>Chlorobiia</taxon>
        <taxon>Chlorobiales</taxon>
        <taxon>Chlorobiaceae</taxon>
        <taxon>Prosthecochloris</taxon>
    </lineage>
</organism>
<sequence length="70" mass="8148">MLNGSFKGLWNKAMFLMGGLWAVLVFLIWNSNQLPTTIDRQIFLVVIVCGYFLVYFSGFFIEARHRKKLS</sequence>
<dbReference type="EMBL" id="PDNZ01000003">
    <property type="protein sequence ID" value="PWW82466.1"/>
    <property type="molecule type" value="Genomic_DNA"/>
</dbReference>
<proteinExistence type="predicted"/>
<feature type="transmembrane region" description="Helical" evidence="1">
    <location>
        <begin position="41"/>
        <end position="61"/>
    </location>
</feature>
<evidence type="ECO:0000256" key="1">
    <source>
        <dbReference type="SAM" id="Phobius"/>
    </source>
</evidence>
<accession>A0A317TA67</accession>
<gene>
    <name evidence="2" type="ORF">CR164_05610</name>
</gene>
<keyword evidence="1" id="KW-0472">Membrane</keyword>
<feature type="transmembrane region" description="Helical" evidence="1">
    <location>
        <begin position="12"/>
        <end position="29"/>
    </location>
</feature>
<dbReference type="AlphaFoldDB" id="A0A317TA67"/>
<dbReference type="Proteomes" id="UP000246278">
    <property type="component" value="Unassembled WGS sequence"/>
</dbReference>
<keyword evidence="3" id="KW-1185">Reference proteome</keyword>
<comment type="caution">
    <text evidence="2">The sequence shown here is derived from an EMBL/GenBank/DDBJ whole genome shotgun (WGS) entry which is preliminary data.</text>
</comment>
<protein>
    <submittedName>
        <fullName evidence="2">Uncharacterized protein</fullName>
    </submittedName>
</protein>
<keyword evidence="1" id="KW-1133">Transmembrane helix</keyword>
<keyword evidence="1" id="KW-0812">Transmembrane</keyword>